<reference evidence="3 4" key="1">
    <citation type="journal article" date="2012" name="J. Bacteriol.">
        <title>Draft Genome Sequence of Mesorhizobium alhagi CCNWXJ12-2T, a Novel Salt-Resistant Species Isolated from the Desert of Northwestern China.</title>
        <authorList>
            <person name="Zhou M."/>
            <person name="Chen W."/>
            <person name="Chen H."/>
            <person name="Wei G."/>
        </authorList>
    </citation>
    <scope>NUCLEOTIDE SEQUENCE [LARGE SCALE GENOMIC DNA]</scope>
    <source>
        <strain evidence="3 4">CCNWXJ12-2</strain>
    </source>
</reference>
<dbReference type="PROSITE" id="PS51257">
    <property type="entry name" value="PROKAR_LIPOPROTEIN"/>
    <property type="match status" value="1"/>
</dbReference>
<accession>H0HZ74</accession>
<dbReference type="OrthoDB" id="5984161at2"/>
<proteinExistence type="predicted"/>
<dbReference type="EMBL" id="AHAM01000244">
    <property type="protein sequence ID" value="EHK53957.1"/>
    <property type="molecule type" value="Genomic_DNA"/>
</dbReference>
<protein>
    <recommendedName>
        <fullName evidence="5">Lipoprotein</fullName>
    </recommendedName>
</protein>
<sequence>MKFMVHATLAAALLAIAGCTTDDYDGCHGTGCLVDRPDQRRPNVIDTRPQFDRDGNPNFDTRGRYQGCRGVGCEVDDPDDGDQAIDDRPQYDKEGNPNFDTQGNYQGCRGIGCEVDAPDDDSSSDDDSD</sequence>
<gene>
    <name evidence="3" type="ORF">MAXJ12_27553</name>
</gene>
<feature type="signal peptide" evidence="2">
    <location>
        <begin position="1"/>
        <end position="17"/>
    </location>
</feature>
<evidence type="ECO:0008006" key="5">
    <source>
        <dbReference type="Google" id="ProtNLM"/>
    </source>
</evidence>
<name>H0HZ74_9HYPH</name>
<evidence type="ECO:0000313" key="3">
    <source>
        <dbReference type="EMBL" id="EHK53957.1"/>
    </source>
</evidence>
<evidence type="ECO:0000313" key="4">
    <source>
        <dbReference type="Proteomes" id="UP000003250"/>
    </source>
</evidence>
<feature type="compositionally biased region" description="Basic and acidic residues" evidence="1">
    <location>
        <begin position="39"/>
        <end position="55"/>
    </location>
</feature>
<feature type="chain" id="PRO_5003535279" description="Lipoprotein" evidence="2">
    <location>
        <begin position="18"/>
        <end position="129"/>
    </location>
</feature>
<dbReference type="PATRIC" id="fig|1107882.3.peg.5329"/>
<keyword evidence="4" id="KW-1185">Reference proteome</keyword>
<keyword evidence="2" id="KW-0732">Signal</keyword>
<feature type="compositionally biased region" description="Acidic residues" evidence="1">
    <location>
        <begin position="74"/>
        <end position="84"/>
    </location>
</feature>
<dbReference type="RefSeq" id="WP_008839081.1">
    <property type="nucleotide sequence ID" value="NZ_AHAM01000244.1"/>
</dbReference>
<evidence type="ECO:0000256" key="1">
    <source>
        <dbReference type="SAM" id="MobiDB-lite"/>
    </source>
</evidence>
<feature type="region of interest" description="Disordered" evidence="1">
    <location>
        <begin position="39"/>
        <end position="129"/>
    </location>
</feature>
<dbReference type="Proteomes" id="UP000003250">
    <property type="component" value="Unassembled WGS sequence"/>
</dbReference>
<organism evidence="3 4">
    <name type="scientific">Mesorhizobium alhagi CCNWXJ12-2</name>
    <dbReference type="NCBI Taxonomy" id="1107882"/>
    <lineage>
        <taxon>Bacteria</taxon>
        <taxon>Pseudomonadati</taxon>
        <taxon>Pseudomonadota</taxon>
        <taxon>Alphaproteobacteria</taxon>
        <taxon>Hyphomicrobiales</taxon>
        <taxon>Phyllobacteriaceae</taxon>
        <taxon>Allomesorhizobium</taxon>
    </lineage>
</organism>
<feature type="compositionally biased region" description="Acidic residues" evidence="1">
    <location>
        <begin position="116"/>
        <end position="129"/>
    </location>
</feature>
<feature type="compositionally biased region" description="Basic and acidic residues" evidence="1">
    <location>
        <begin position="85"/>
        <end position="95"/>
    </location>
</feature>
<dbReference type="AlphaFoldDB" id="H0HZ74"/>
<evidence type="ECO:0000256" key="2">
    <source>
        <dbReference type="SAM" id="SignalP"/>
    </source>
</evidence>